<name>A0AAN6QPP5_9PEZI</name>
<dbReference type="AlphaFoldDB" id="A0AAN6QPP5"/>
<dbReference type="Gene3D" id="3.80.10.10">
    <property type="entry name" value="Ribonuclease Inhibitor"/>
    <property type="match status" value="1"/>
</dbReference>
<evidence type="ECO:0008006" key="3">
    <source>
        <dbReference type="Google" id="ProtNLM"/>
    </source>
</evidence>
<reference evidence="1" key="1">
    <citation type="journal article" date="2023" name="Mol. Phylogenet. Evol.">
        <title>Genome-scale phylogeny and comparative genomics of the fungal order Sordariales.</title>
        <authorList>
            <person name="Hensen N."/>
            <person name="Bonometti L."/>
            <person name="Westerberg I."/>
            <person name="Brannstrom I.O."/>
            <person name="Guillou S."/>
            <person name="Cros-Aarteil S."/>
            <person name="Calhoun S."/>
            <person name="Haridas S."/>
            <person name="Kuo A."/>
            <person name="Mondo S."/>
            <person name="Pangilinan J."/>
            <person name="Riley R."/>
            <person name="LaButti K."/>
            <person name="Andreopoulos B."/>
            <person name="Lipzen A."/>
            <person name="Chen C."/>
            <person name="Yan M."/>
            <person name="Daum C."/>
            <person name="Ng V."/>
            <person name="Clum A."/>
            <person name="Steindorff A."/>
            <person name="Ohm R.A."/>
            <person name="Martin F."/>
            <person name="Silar P."/>
            <person name="Natvig D.O."/>
            <person name="Lalanne C."/>
            <person name="Gautier V."/>
            <person name="Ament-Velasquez S.L."/>
            <person name="Kruys A."/>
            <person name="Hutchinson M.I."/>
            <person name="Powell A.J."/>
            <person name="Barry K."/>
            <person name="Miller A.N."/>
            <person name="Grigoriev I.V."/>
            <person name="Debuchy R."/>
            <person name="Gladieux P."/>
            <person name="Hiltunen Thoren M."/>
            <person name="Johannesson H."/>
        </authorList>
    </citation>
    <scope>NUCLEOTIDE SEQUENCE</scope>
    <source>
        <strain evidence="1">CBS 508.74</strain>
    </source>
</reference>
<reference evidence="1" key="2">
    <citation type="submission" date="2023-05" db="EMBL/GenBank/DDBJ databases">
        <authorList>
            <consortium name="Lawrence Berkeley National Laboratory"/>
            <person name="Steindorff A."/>
            <person name="Hensen N."/>
            <person name="Bonometti L."/>
            <person name="Westerberg I."/>
            <person name="Brannstrom I.O."/>
            <person name="Guillou S."/>
            <person name="Cros-Aarteil S."/>
            <person name="Calhoun S."/>
            <person name="Haridas S."/>
            <person name="Kuo A."/>
            <person name="Mondo S."/>
            <person name="Pangilinan J."/>
            <person name="Riley R."/>
            <person name="Labutti K."/>
            <person name="Andreopoulos B."/>
            <person name="Lipzen A."/>
            <person name="Chen C."/>
            <person name="Yanf M."/>
            <person name="Daum C."/>
            <person name="Ng V."/>
            <person name="Clum A."/>
            <person name="Ohm R."/>
            <person name="Martin F."/>
            <person name="Silar P."/>
            <person name="Natvig D."/>
            <person name="Lalanne C."/>
            <person name="Gautier V."/>
            <person name="Ament-Velasquez S.L."/>
            <person name="Kruys A."/>
            <person name="Hutchinson M.I."/>
            <person name="Powell A.J."/>
            <person name="Barry K."/>
            <person name="Miller A.N."/>
            <person name="Grigoriev I.V."/>
            <person name="Debuchy R."/>
            <person name="Gladieux P."/>
            <person name="Thoren M.H."/>
            <person name="Johannesson H."/>
        </authorList>
    </citation>
    <scope>NUCLEOTIDE SEQUENCE</scope>
    <source>
        <strain evidence="1">CBS 508.74</strain>
    </source>
</reference>
<dbReference type="EMBL" id="MU853351">
    <property type="protein sequence ID" value="KAK4110326.1"/>
    <property type="molecule type" value="Genomic_DNA"/>
</dbReference>
<dbReference type="RefSeq" id="XP_064667896.1">
    <property type="nucleotide sequence ID" value="XM_064818613.1"/>
</dbReference>
<dbReference type="SUPFAM" id="SSF52047">
    <property type="entry name" value="RNI-like"/>
    <property type="match status" value="1"/>
</dbReference>
<evidence type="ECO:0000313" key="2">
    <source>
        <dbReference type="Proteomes" id="UP001302812"/>
    </source>
</evidence>
<organism evidence="1 2">
    <name type="scientific">Canariomyces notabilis</name>
    <dbReference type="NCBI Taxonomy" id="2074819"/>
    <lineage>
        <taxon>Eukaryota</taxon>
        <taxon>Fungi</taxon>
        <taxon>Dikarya</taxon>
        <taxon>Ascomycota</taxon>
        <taxon>Pezizomycotina</taxon>
        <taxon>Sordariomycetes</taxon>
        <taxon>Sordariomycetidae</taxon>
        <taxon>Sordariales</taxon>
        <taxon>Chaetomiaceae</taxon>
        <taxon>Canariomyces</taxon>
    </lineage>
</organism>
<dbReference type="InterPro" id="IPR032675">
    <property type="entry name" value="LRR_dom_sf"/>
</dbReference>
<keyword evidence="2" id="KW-1185">Reference proteome</keyword>
<comment type="caution">
    <text evidence="1">The sequence shown here is derived from an EMBL/GenBank/DDBJ whole genome shotgun (WGS) entry which is preliminary data.</text>
</comment>
<protein>
    <recommendedName>
        <fullName evidence="3">F-box domain-containing protein</fullName>
    </recommendedName>
</protein>
<dbReference type="Proteomes" id="UP001302812">
    <property type="component" value="Unassembled WGS sequence"/>
</dbReference>
<evidence type="ECO:0000313" key="1">
    <source>
        <dbReference type="EMBL" id="KAK4110326.1"/>
    </source>
</evidence>
<proteinExistence type="predicted"/>
<gene>
    <name evidence="1" type="ORF">N656DRAFT_830942</name>
</gene>
<dbReference type="GeneID" id="89942739"/>
<sequence length="531" mass="60309">MTKMTATTTGKASIAGNVHHVVGLSPDVWYLILQKVPDREHLASICRVCKGLYPLATQFLYKTITIGPPYIDFATFWKTINDEDRKSESTKWAESLALVRRLTADSNPNQTRAVCSINIESFIRHEWDKDALELGDLRPIFEQELPRLVNVLPNLRQENGSRPVLGLMPAVVTIKAKASPWHDKPDKPNTQLPGIQQLFFACPDLKSFSLSVSNDYGGCVRPYIHHSVTKTFQFASANNHLPFPPLESLSLSGYDMDTEQEWPHWRDGLDWSQVKTLTLGPNPRWAGGPTMADLLRQFKAHATALRSLTVQTWAAEGHETCHPLESFLASFDTLEELTVKRHFVPVQKLARHERLKRLCLHCIEVPRPDGAGRPTFGVEELVLLDKSCPELEELEIDISRDASGEWPRDILKALAGSFSNLRRLTLHCEVGLEFDWSRRQDKPYLPLLDEAFVRAFAEPFFALRGAGSKLERLTIKTGETLRRFPQWPPGYERLEKQSTRWFDAWLKNTDGEVKVKNVTPFILVWWAAGGK</sequence>
<accession>A0AAN6QPP5</accession>